<dbReference type="InterPro" id="IPR014284">
    <property type="entry name" value="RNA_pol_sigma-70_dom"/>
</dbReference>
<dbReference type="PANTHER" id="PTHR43133:SF46">
    <property type="entry name" value="RNA POLYMERASE SIGMA-70 FACTOR ECF SUBFAMILY"/>
    <property type="match status" value="1"/>
</dbReference>
<dbReference type="NCBIfam" id="TIGR02937">
    <property type="entry name" value="sigma70-ECF"/>
    <property type="match status" value="1"/>
</dbReference>
<sequence length="182" mass="21244">MGLDCYAVMCKEETSLPLTSSTYIFLYKKYFERIKAFIFFKLGDIDSAKDIAQESFLKLWEKREVVQAETAKALLFTISQNLTINYFKHKSIELNYSAEIEQNVTKSNETPIFLLEMKEFEDKLCRSISKLSDKNRKVFIMSRTEGKTYNEIAKELGISVKAVEKRMHKALEQMRGEISFKI</sequence>
<gene>
    <name evidence="7" type="ORF">BC781_104184</name>
</gene>
<comment type="caution">
    <text evidence="7">The sequence shown here is derived from an EMBL/GenBank/DDBJ whole genome shotgun (WGS) entry which is preliminary data.</text>
</comment>
<feature type="domain" description="RNA polymerase sigma factor 70 region 4 type 2" evidence="6">
    <location>
        <begin position="127"/>
        <end position="174"/>
    </location>
</feature>
<dbReference type="NCBIfam" id="TIGR02985">
    <property type="entry name" value="Sig70_bacteroi1"/>
    <property type="match status" value="1"/>
</dbReference>
<name>A0A315Z8C8_SEDFL</name>
<proteinExistence type="inferred from homology"/>
<dbReference type="CDD" id="cd06171">
    <property type="entry name" value="Sigma70_r4"/>
    <property type="match status" value="1"/>
</dbReference>
<evidence type="ECO:0000256" key="1">
    <source>
        <dbReference type="ARBA" id="ARBA00010641"/>
    </source>
</evidence>
<dbReference type="Gene3D" id="1.10.10.10">
    <property type="entry name" value="Winged helix-like DNA-binding domain superfamily/Winged helix DNA-binding domain"/>
    <property type="match status" value="1"/>
</dbReference>
<dbReference type="Proteomes" id="UP000245535">
    <property type="component" value="Unassembled WGS sequence"/>
</dbReference>
<organism evidence="7 8">
    <name type="scientific">Sediminitomix flava</name>
    <dbReference type="NCBI Taxonomy" id="379075"/>
    <lineage>
        <taxon>Bacteria</taxon>
        <taxon>Pseudomonadati</taxon>
        <taxon>Bacteroidota</taxon>
        <taxon>Cytophagia</taxon>
        <taxon>Cytophagales</taxon>
        <taxon>Flammeovirgaceae</taxon>
        <taxon>Sediminitomix</taxon>
    </lineage>
</organism>
<dbReference type="PANTHER" id="PTHR43133">
    <property type="entry name" value="RNA POLYMERASE ECF-TYPE SIGMA FACTO"/>
    <property type="match status" value="1"/>
</dbReference>
<dbReference type="Pfam" id="PF04542">
    <property type="entry name" value="Sigma70_r2"/>
    <property type="match status" value="1"/>
</dbReference>
<evidence type="ECO:0000313" key="7">
    <source>
        <dbReference type="EMBL" id="PWJ40918.1"/>
    </source>
</evidence>
<dbReference type="Pfam" id="PF08281">
    <property type="entry name" value="Sigma70_r4_2"/>
    <property type="match status" value="1"/>
</dbReference>
<dbReference type="InterPro" id="IPR036388">
    <property type="entry name" value="WH-like_DNA-bd_sf"/>
</dbReference>
<dbReference type="SUPFAM" id="SSF88946">
    <property type="entry name" value="Sigma2 domain of RNA polymerase sigma factors"/>
    <property type="match status" value="1"/>
</dbReference>
<dbReference type="GO" id="GO:0016987">
    <property type="term" value="F:sigma factor activity"/>
    <property type="evidence" value="ECO:0007669"/>
    <property type="project" value="UniProtKB-KW"/>
</dbReference>
<protein>
    <submittedName>
        <fullName evidence="7">RNA polymerase sigma-70 factor (ECF subfamily)</fullName>
    </submittedName>
</protein>
<dbReference type="InterPro" id="IPR039425">
    <property type="entry name" value="RNA_pol_sigma-70-like"/>
</dbReference>
<dbReference type="EMBL" id="QGDO01000004">
    <property type="protein sequence ID" value="PWJ40918.1"/>
    <property type="molecule type" value="Genomic_DNA"/>
</dbReference>
<dbReference type="AlphaFoldDB" id="A0A315Z8C8"/>
<dbReference type="InterPro" id="IPR007627">
    <property type="entry name" value="RNA_pol_sigma70_r2"/>
</dbReference>
<dbReference type="InterPro" id="IPR013249">
    <property type="entry name" value="RNA_pol_sigma70_r4_t2"/>
</dbReference>
<dbReference type="InterPro" id="IPR013324">
    <property type="entry name" value="RNA_pol_sigma_r3/r4-like"/>
</dbReference>
<reference evidence="7 8" key="1">
    <citation type="submission" date="2018-03" db="EMBL/GenBank/DDBJ databases">
        <title>Genomic Encyclopedia of Archaeal and Bacterial Type Strains, Phase II (KMG-II): from individual species to whole genera.</title>
        <authorList>
            <person name="Goeker M."/>
        </authorList>
    </citation>
    <scope>NUCLEOTIDE SEQUENCE [LARGE SCALE GENOMIC DNA]</scope>
    <source>
        <strain evidence="7 8">DSM 28229</strain>
    </source>
</reference>
<evidence type="ECO:0000256" key="2">
    <source>
        <dbReference type="ARBA" id="ARBA00023015"/>
    </source>
</evidence>
<dbReference type="Gene3D" id="1.10.1740.10">
    <property type="match status" value="1"/>
</dbReference>
<evidence type="ECO:0000313" key="8">
    <source>
        <dbReference type="Proteomes" id="UP000245535"/>
    </source>
</evidence>
<keyword evidence="4" id="KW-0804">Transcription</keyword>
<dbReference type="RefSeq" id="WP_211323852.1">
    <property type="nucleotide sequence ID" value="NZ_QGDO01000004.1"/>
</dbReference>
<evidence type="ECO:0000259" key="5">
    <source>
        <dbReference type="Pfam" id="PF04542"/>
    </source>
</evidence>
<keyword evidence="3" id="KW-0731">Sigma factor</keyword>
<dbReference type="GO" id="GO:0006352">
    <property type="term" value="P:DNA-templated transcription initiation"/>
    <property type="evidence" value="ECO:0007669"/>
    <property type="project" value="InterPro"/>
</dbReference>
<evidence type="ECO:0000259" key="6">
    <source>
        <dbReference type="Pfam" id="PF08281"/>
    </source>
</evidence>
<feature type="domain" description="RNA polymerase sigma-70 region 2" evidence="5">
    <location>
        <begin position="26"/>
        <end position="90"/>
    </location>
</feature>
<comment type="similarity">
    <text evidence="1">Belongs to the sigma-70 factor family. ECF subfamily.</text>
</comment>
<evidence type="ECO:0000256" key="3">
    <source>
        <dbReference type="ARBA" id="ARBA00023082"/>
    </source>
</evidence>
<accession>A0A315Z8C8</accession>
<evidence type="ECO:0000256" key="4">
    <source>
        <dbReference type="ARBA" id="ARBA00023163"/>
    </source>
</evidence>
<dbReference type="InterPro" id="IPR014327">
    <property type="entry name" value="RNA_pol_sigma70_bacteroid"/>
</dbReference>
<dbReference type="GO" id="GO:0003677">
    <property type="term" value="F:DNA binding"/>
    <property type="evidence" value="ECO:0007669"/>
    <property type="project" value="InterPro"/>
</dbReference>
<keyword evidence="2" id="KW-0805">Transcription regulation</keyword>
<dbReference type="SUPFAM" id="SSF88659">
    <property type="entry name" value="Sigma3 and sigma4 domains of RNA polymerase sigma factors"/>
    <property type="match status" value="1"/>
</dbReference>
<keyword evidence="8" id="KW-1185">Reference proteome</keyword>
<dbReference type="InterPro" id="IPR013325">
    <property type="entry name" value="RNA_pol_sigma_r2"/>
</dbReference>